<feature type="transmembrane region" description="Helical" evidence="7">
    <location>
        <begin position="90"/>
        <end position="111"/>
    </location>
</feature>
<keyword evidence="4 7" id="KW-0812">Transmembrane</keyword>
<feature type="region of interest" description="Disordered" evidence="8">
    <location>
        <begin position="688"/>
        <end position="712"/>
    </location>
</feature>
<keyword evidence="6 7" id="KW-0472">Membrane</keyword>
<feature type="region of interest" description="Disordered" evidence="8">
    <location>
        <begin position="857"/>
        <end position="885"/>
    </location>
</feature>
<evidence type="ECO:0000313" key="9">
    <source>
        <dbReference type="EMBL" id="JAL60449.1"/>
    </source>
</evidence>
<evidence type="ECO:0000256" key="6">
    <source>
        <dbReference type="ARBA" id="ARBA00023136"/>
    </source>
</evidence>
<feature type="transmembrane region" description="Helical" evidence="7">
    <location>
        <begin position="57"/>
        <end position="78"/>
    </location>
</feature>
<organism evidence="9">
    <name type="scientific">Daphnia magna</name>
    <dbReference type="NCBI Taxonomy" id="35525"/>
    <lineage>
        <taxon>Eukaryota</taxon>
        <taxon>Metazoa</taxon>
        <taxon>Ecdysozoa</taxon>
        <taxon>Arthropoda</taxon>
        <taxon>Crustacea</taxon>
        <taxon>Branchiopoda</taxon>
        <taxon>Diplostraca</taxon>
        <taxon>Cladocera</taxon>
        <taxon>Anomopoda</taxon>
        <taxon>Daphniidae</taxon>
        <taxon>Daphnia</taxon>
    </lineage>
</organism>
<evidence type="ECO:0000256" key="7">
    <source>
        <dbReference type="RuleBase" id="RU910716"/>
    </source>
</evidence>
<feature type="transmembrane region" description="Helical" evidence="7">
    <location>
        <begin position="262"/>
        <end position="281"/>
    </location>
</feature>
<dbReference type="OrthoDB" id="6356248at2759"/>
<dbReference type="PANTHER" id="PTHR16024:SF28">
    <property type="entry name" value="XK-RELATED PROTEIN"/>
    <property type="match status" value="1"/>
</dbReference>
<evidence type="ECO:0000256" key="1">
    <source>
        <dbReference type="ARBA" id="ARBA00004651"/>
    </source>
</evidence>
<feature type="compositionally biased region" description="Low complexity" evidence="8">
    <location>
        <begin position="444"/>
        <end position="461"/>
    </location>
</feature>
<dbReference type="GO" id="GO:0005886">
    <property type="term" value="C:plasma membrane"/>
    <property type="evidence" value="ECO:0007669"/>
    <property type="project" value="UniProtKB-SubCell"/>
</dbReference>
<evidence type="ECO:0000256" key="2">
    <source>
        <dbReference type="ARBA" id="ARBA00008789"/>
    </source>
</evidence>
<dbReference type="PANTHER" id="PTHR16024">
    <property type="entry name" value="XK-RELATED PROTEIN"/>
    <property type="match status" value="1"/>
</dbReference>
<dbReference type="Pfam" id="PF09815">
    <property type="entry name" value="XK-related"/>
    <property type="match status" value="1"/>
</dbReference>
<feature type="compositionally biased region" description="Basic residues" evidence="8">
    <location>
        <begin position="694"/>
        <end position="712"/>
    </location>
</feature>
<feature type="transmembrane region" description="Helical" evidence="7">
    <location>
        <begin position="30"/>
        <end position="51"/>
    </location>
</feature>
<evidence type="ECO:0000256" key="5">
    <source>
        <dbReference type="ARBA" id="ARBA00022989"/>
    </source>
</evidence>
<dbReference type="AlphaFoldDB" id="A0A0P5QFS6"/>
<keyword evidence="3" id="KW-1003">Cell membrane</keyword>
<feature type="transmembrane region" description="Helical" evidence="7">
    <location>
        <begin position="163"/>
        <end position="184"/>
    </location>
</feature>
<dbReference type="EMBL" id="GDIQ01057188">
    <property type="protein sequence ID" value="JAN37549.1"/>
    <property type="molecule type" value="Transcribed_RNA"/>
</dbReference>
<feature type="compositionally biased region" description="Low complexity" evidence="8">
    <location>
        <begin position="857"/>
        <end position="878"/>
    </location>
</feature>
<reference evidence="9" key="1">
    <citation type="submission" date="2015-10" db="EMBL/GenBank/DDBJ databases">
        <title>EvidentialGene: Evidence-directed Construction of Complete mRNA Transcriptomes without Genomes.</title>
        <authorList>
            <person name="Gilbert D.G."/>
        </authorList>
    </citation>
    <scope>NUCLEOTIDE SEQUENCE</scope>
</reference>
<keyword evidence="5 7" id="KW-1133">Transmembrane helix</keyword>
<accession>A0A0P5QFS6</accession>
<evidence type="ECO:0000256" key="3">
    <source>
        <dbReference type="ARBA" id="ARBA00022475"/>
    </source>
</evidence>
<comment type="similarity">
    <text evidence="2 7">Belongs to the XK family.</text>
</comment>
<dbReference type="InterPro" id="IPR050895">
    <property type="entry name" value="XK-related_scramblase"/>
</dbReference>
<dbReference type="EMBL" id="GDIQ01091277">
    <property type="protein sequence ID" value="JAL60449.1"/>
    <property type="molecule type" value="Transcribed_RNA"/>
</dbReference>
<name>A0A0P5QFS6_9CRUS</name>
<evidence type="ECO:0000256" key="4">
    <source>
        <dbReference type="ARBA" id="ARBA00022692"/>
    </source>
</evidence>
<feature type="region of interest" description="Disordered" evidence="8">
    <location>
        <begin position="422"/>
        <end position="462"/>
    </location>
</feature>
<feature type="region of interest" description="Disordered" evidence="8">
    <location>
        <begin position="1035"/>
        <end position="1056"/>
    </location>
</feature>
<proteinExistence type="inferred from homology"/>
<sequence>MKKINNSTSVADGAKVAATAPQHTYRWISVLLVFGHVLETAVQIFLIHHYWQLTTRWAAGLAALLTATVAIINAASIIGVRRGLDFADRWFGQCLCYVMHFSLLGMVWRFLKLTFLYDRTDLREFALLRFVQVHLQTLPSLLLQTCLIYQHGLLNADVTAVPIGLAIAQLVVAGTTIALTTLVLSMPTSGIIAAAPSPPPLATSSVKCSDEEKMIAAFPSRLRQKEERGCSGHQCTITAVRSICLLWCRTVAVGVFMTEFHVWTLIVFGVHWCITLLWLVLQDSASELPHSGYATAPPSPAVSLFRRALVAYLLVFDWPPRYQPKHSGWSASHKAVNPAAIVPAVGSWLDVVGLGGEPRSVAVALYYGISGVENAAMLTLWFHFAPPSILVLPVARLTTLATCTAALTLGVLCVVASTQGPDEEASASSSSSSATLTSNRTNFTASDSTSLSASSSNTSSLKPISAGPFIPPCSVVQQREVRTVVAQVHPPRPATARLTQAALNMAANHSHPPMEPPPPPPPETTWERAISVCDDESSNSRNTNTMDGALTMGPGSGSGSCPSPPLYNVAISGNGGALVASSSSPAVAQPIAGQHRSHQASPFRDPSTFTASQSSYRMAKTIGTAGLTKTSAILTQQLEGMVKRPYLSGCPLSSTPRLIHRNSSFGSSLMIKSARSSALRGGVCKTAVRSAHTTGRHRRRHRTHQNHHGCKPRGSKGACHCRIFDDYGMGILIKEKAISKSGTLTSGGRNSSGRLSHGLFTTADTDAGKPQLQIRCAKCLGAHDPLLTNCVRSKRQSMAAAKATGSGVKSKTLPSRHHKIAGARQHCRLPLDTSMCSTNYPSDTEVTCTAGRRSLSSSCSSGSIDGSSSSSSSSSLDSDATYTTWPPSIRIPSMERLLSENSDPSPWNYVQAWLVNANQPQARPLPAGAASGTGTVRGAAAGTAKRIVKRLAGSPVCAASAAQSTAGQVQYLMRPHRHHHQMAGGGAQDVYSAYCTVPPRLGQTVKELSVVQRNQKSSASGAAVTEHEYSTPSIVQYSTPMSNGSTTSSTGLEIVV</sequence>
<comment type="subcellular location">
    <subcellularLocation>
        <location evidence="1">Cell membrane</location>
        <topology evidence="1">Multi-pass membrane protein</topology>
    </subcellularLocation>
    <subcellularLocation>
        <location evidence="7">Membrane</location>
        <topology evidence="7">Multi-pass membrane protein</topology>
    </subcellularLocation>
</comment>
<evidence type="ECO:0000256" key="8">
    <source>
        <dbReference type="SAM" id="MobiDB-lite"/>
    </source>
</evidence>
<protein>
    <recommendedName>
        <fullName evidence="7">XK-related protein</fullName>
    </recommendedName>
</protein>
<dbReference type="InterPro" id="IPR018629">
    <property type="entry name" value="XK-rel"/>
</dbReference>